<evidence type="ECO:0000313" key="2">
    <source>
        <dbReference type="EMBL" id="ODM96699.1"/>
    </source>
</evidence>
<evidence type="ECO:0000256" key="1">
    <source>
        <dbReference type="SAM" id="Phobius"/>
    </source>
</evidence>
<feature type="transmembrane region" description="Helical" evidence="1">
    <location>
        <begin position="220"/>
        <end position="241"/>
    </location>
</feature>
<feature type="transmembrane region" description="Helical" evidence="1">
    <location>
        <begin position="148"/>
        <end position="168"/>
    </location>
</feature>
<keyword evidence="1" id="KW-1133">Transmembrane helix</keyword>
<keyword evidence="1" id="KW-0812">Transmembrane</keyword>
<feature type="transmembrane region" description="Helical" evidence="1">
    <location>
        <begin position="44"/>
        <end position="65"/>
    </location>
</feature>
<keyword evidence="3" id="KW-1185">Reference proteome</keyword>
<gene>
    <name evidence="2" type="ORF">Ocin01_09981</name>
</gene>
<keyword evidence="1" id="KW-0472">Membrane</keyword>
<dbReference type="EMBL" id="LJIJ01000510">
    <property type="protein sequence ID" value="ODM96699.1"/>
    <property type="molecule type" value="Genomic_DNA"/>
</dbReference>
<proteinExistence type="predicted"/>
<name>A0A1D2MUB5_ORCCI</name>
<feature type="transmembrane region" description="Helical" evidence="1">
    <location>
        <begin position="115"/>
        <end position="136"/>
    </location>
</feature>
<feature type="transmembrane region" description="Helical" evidence="1">
    <location>
        <begin position="180"/>
        <end position="199"/>
    </location>
</feature>
<feature type="transmembrane region" description="Helical" evidence="1">
    <location>
        <begin position="85"/>
        <end position="103"/>
    </location>
</feature>
<reference evidence="2 3" key="1">
    <citation type="journal article" date="2016" name="Genome Biol. Evol.">
        <title>Gene Family Evolution Reflects Adaptation to Soil Environmental Stressors in the Genome of the Collembolan Orchesella cincta.</title>
        <authorList>
            <person name="Faddeeva-Vakhrusheva A."/>
            <person name="Derks M.F."/>
            <person name="Anvar S.Y."/>
            <person name="Agamennone V."/>
            <person name="Suring W."/>
            <person name="Smit S."/>
            <person name="van Straalen N.M."/>
            <person name="Roelofs D."/>
        </authorList>
    </citation>
    <scope>NUCLEOTIDE SEQUENCE [LARGE SCALE GENOMIC DNA]</scope>
    <source>
        <tissue evidence="2">Mixed pool</tissue>
    </source>
</reference>
<protein>
    <submittedName>
        <fullName evidence="2">Uncharacterized protein</fullName>
    </submittedName>
</protein>
<evidence type="ECO:0000313" key="3">
    <source>
        <dbReference type="Proteomes" id="UP000094527"/>
    </source>
</evidence>
<feature type="transmembrane region" description="Helical" evidence="1">
    <location>
        <begin position="253"/>
        <end position="272"/>
    </location>
</feature>
<organism evidence="2 3">
    <name type="scientific">Orchesella cincta</name>
    <name type="common">Springtail</name>
    <name type="synonym">Podura cincta</name>
    <dbReference type="NCBI Taxonomy" id="48709"/>
    <lineage>
        <taxon>Eukaryota</taxon>
        <taxon>Metazoa</taxon>
        <taxon>Ecdysozoa</taxon>
        <taxon>Arthropoda</taxon>
        <taxon>Hexapoda</taxon>
        <taxon>Collembola</taxon>
        <taxon>Entomobryomorpha</taxon>
        <taxon>Entomobryoidea</taxon>
        <taxon>Orchesellidae</taxon>
        <taxon>Orchesellinae</taxon>
        <taxon>Orchesella</taxon>
    </lineage>
</organism>
<comment type="caution">
    <text evidence="2">The sequence shown here is derived from an EMBL/GenBank/DDBJ whole genome shotgun (WGS) entry which is preliminary data.</text>
</comment>
<dbReference type="AlphaFoldDB" id="A0A1D2MUB5"/>
<accession>A0A1D2MUB5</accession>
<sequence>MGLLEALHESKPYVVVAIFIWLELACGIEITTWTAFFHNPHYEAWIYLTFGLYITFALGLIGLSLWKTYARLHETKNKRSSTLNWLWVICTTLTTVVIRLLHNHHERLNIQSKEAGTGCLIFIAILVVFPFTYVATTTTTSYLEQIPFLVFVISSQIGAEVAVSAVAANGRTEKHFPAGLIFACLLIATELVAVVLLLCSLGRQLCGKKLLSTHIIMKTLIFTGRFFSVLTGLFYITIYGGFGKMKDADQDGFLFGIYFYSCYLLFCLWYMSKDDIEAVATREINRSSKPTSRKENKGCFDGKNDIGLDMEKDIEINGTKQNIEWNTIKLSKGSTSTLGAETGFDVRVV</sequence>
<dbReference type="Proteomes" id="UP000094527">
    <property type="component" value="Unassembled WGS sequence"/>
</dbReference>
<feature type="transmembrane region" description="Helical" evidence="1">
    <location>
        <begin position="12"/>
        <end position="38"/>
    </location>
</feature>